<keyword evidence="4 7" id="KW-0689">Ribosomal protein</keyword>
<dbReference type="Pfam" id="PF00163">
    <property type="entry name" value="Ribosomal_S4"/>
    <property type="match status" value="1"/>
</dbReference>
<keyword evidence="2 7" id="KW-0699">rRNA-binding</keyword>
<keyword evidence="3 7" id="KW-0694">RNA-binding</keyword>
<accession>A0A097KMF6</accession>
<dbReference type="Gene3D" id="1.10.1050.10">
    <property type="entry name" value="Ribosomal Protein S4 Delta 41, Chain A, domain 1"/>
    <property type="match status" value="1"/>
</dbReference>
<dbReference type="GO" id="GO:0006412">
    <property type="term" value="P:translation"/>
    <property type="evidence" value="ECO:0007669"/>
    <property type="project" value="UniProtKB-UniRule"/>
</dbReference>
<dbReference type="InterPro" id="IPR005709">
    <property type="entry name" value="Ribosomal_uS4_bac-type"/>
</dbReference>
<dbReference type="InterPro" id="IPR002942">
    <property type="entry name" value="S4_RNA-bd"/>
</dbReference>
<evidence type="ECO:0000256" key="1">
    <source>
        <dbReference type="ARBA" id="ARBA00007465"/>
    </source>
</evidence>
<dbReference type="PANTHER" id="PTHR11831:SF4">
    <property type="entry name" value="SMALL RIBOSOMAL SUBUNIT PROTEIN US4M"/>
    <property type="match status" value="1"/>
</dbReference>
<evidence type="ECO:0000256" key="8">
    <source>
        <dbReference type="RuleBase" id="RU003699"/>
    </source>
</evidence>
<keyword evidence="11" id="KW-0150">Chloroplast</keyword>
<comment type="function">
    <text evidence="7">One of the primary rRNA binding proteins, it binds directly to 16S rRNA where it nucleates assembly of the body of the 30S subunit.</text>
</comment>
<dbReference type="GO" id="GO:0019843">
    <property type="term" value="F:rRNA binding"/>
    <property type="evidence" value="ECO:0007669"/>
    <property type="project" value="UniProtKB-UniRule"/>
</dbReference>
<dbReference type="FunFam" id="3.10.290.10:FF:000001">
    <property type="entry name" value="30S ribosomal protein S4"/>
    <property type="match status" value="1"/>
</dbReference>
<gene>
    <name evidence="7 11" type="primary">rps4</name>
</gene>
<dbReference type="InterPro" id="IPR018079">
    <property type="entry name" value="Ribosomal_uS4_CS"/>
</dbReference>
<dbReference type="GO" id="GO:0042274">
    <property type="term" value="P:ribosomal small subunit biogenesis"/>
    <property type="evidence" value="ECO:0007669"/>
    <property type="project" value="TreeGrafter"/>
</dbReference>
<dbReference type="SMART" id="SM01390">
    <property type="entry name" value="Ribosomal_S4"/>
    <property type="match status" value="1"/>
</dbReference>
<keyword evidence="5 7" id="KW-0687">Ribonucleoprotein</keyword>
<dbReference type="GeneID" id="22159562"/>
<reference evidence="11" key="1">
    <citation type="journal article" date="2014" name="BMC Evol. Biol.">
        <title>Chloroplast phylogenomic analysis resolves deep-level relationships within the green algal class Trebouxiophyceae.</title>
        <authorList>
            <person name="Lemieux C."/>
            <person name="Otis C."/>
            <person name="Turmel M."/>
        </authorList>
    </citation>
    <scope>NUCLEOTIDE SEQUENCE</scope>
</reference>
<dbReference type="SMART" id="SM00363">
    <property type="entry name" value="S4"/>
    <property type="match status" value="1"/>
</dbReference>
<evidence type="ECO:0000256" key="5">
    <source>
        <dbReference type="ARBA" id="ARBA00023274"/>
    </source>
</evidence>
<comment type="subunit">
    <text evidence="7">Part of the 30S ribosomal subunit. Contacts protein S5. The interaction surface between S4 and S5 is involved in control of translational fidelity.</text>
</comment>
<dbReference type="InterPro" id="IPR036986">
    <property type="entry name" value="S4_RNA-bd_sf"/>
</dbReference>
<organism evidence="11">
    <name type="scientific">Xylochloris irregularis</name>
    <dbReference type="NCBI Taxonomy" id="480381"/>
    <lineage>
        <taxon>Eukaryota</taxon>
        <taxon>Viridiplantae</taxon>
        <taxon>Chlorophyta</taxon>
        <taxon>core chlorophytes</taxon>
        <taxon>Trebouxiophyceae</taxon>
        <taxon>Trebouxiophyceae incertae sedis</taxon>
        <taxon>Xylochloris</taxon>
    </lineage>
</organism>
<proteinExistence type="inferred from homology"/>
<evidence type="ECO:0000313" key="11">
    <source>
        <dbReference type="EMBL" id="AIT94350.1"/>
    </source>
</evidence>
<comment type="function">
    <text evidence="7">With S5 and S12 plays an important role in translational accuracy.</text>
</comment>
<comment type="similarity">
    <text evidence="1 7 8">Belongs to the universal ribosomal protein uS4 family.</text>
</comment>
<dbReference type="PROSITE" id="PS00632">
    <property type="entry name" value="RIBOSOMAL_S4"/>
    <property type="match status" value="1"/>
</dbReference>
<evidence type="ECO:0000256" key="3">
    <source>
        <dbReference type="ARBA" id="ARBA00022884"/>
    </source>
</evidence>
<dbReference type="PROSITE" id="PS50889">
    <property type="entry name" value="S4"/>
    <property type="match status" value="1"/>
</dbReference>
<dbReference type="GO" id="GO:0003735">
    <property type="term" value="F:structural constituent of ribosome"/>
    <property type="evidence" value="ECO:0007669"/>
    <property type="project" value="InterPro"/>
</dbReference>
<dbReference type="RefSeq" id="YP_009105603.1">
    <property type="nucleotide sequence ID" value="NC_025534.1"/>
</dbReference>
<dbReference type="Gene3D" id="3.10.290.10">
    <property type="entry name" value="RNA-binding S4 domain"/>
    <property type="match status" value="1"/>
</dbReference>
<dbReference type="InterPro" id="IPR022801">
    <property type="entry name" value="Ribosomal_uS4"/>
</dbReference>
<comment type="subcellular location">
    <subcellularLocation>
        <location evidence="7">Plastid</location>
        <location evidence="7">Chloroplast</location>
    </subcellularLocation>
</comment>
<evidence type="ECO:0000256" key="7">
    <source>
        <dbReference type="HAMAP-Rule" id="MF_01306"/>
    </source>
</evidence>
<keyword evidence="11" id="KW-0934">Plastid</keyword>
<dbReference type="PANTHER" id="PTHR11831">
    <property type="entry name" value="30S 40S RIBOSOMAL PROTEIN"/>
    <property type="match status" value="1"/>
</dbReference>
<geneLocation type="chloroplast" evidence="11"/>
<evidence type="ECO:0000256" key="4">
    <source>
        <dbReference type="ARBA" id="ARBA00022980"/>
    </source>
</evidence>
<name>A0A097KMF6_9CHLO</name>
<dbReference type="CDD" id="cd00165">
    <property type="entry name" value="S4"/>
    <property type="match status" value="1"/>
</dbReference>
<evidence type="ECO:0000256" key="2">
    <source>
        <dbReference type="ARBA" id="ARBA00022730"/>
    </source>
</evidence>
<dbReference type="GO" id="GO:0015935">
    <property type="term" value="C:small ribosomal subunit"/>
    <property type="evidence" value="ECO:0007669"/>
    <property type="project" value="InterPro"/>
</dbReference>
<dbReference type="AlphaFoldDB" id="A0A097KMF6"/>
<evidence type="ECO:0000256" key="6">
    <source>
        <dbReference type="ARBA" id="ARBA00035158"/>
    </source>
</evidence>
<evidence type="ECO:0000259" key="10">
    <source>
        <dbReference type="SMART" id="SM01390"/>
    </source>
</evidence>
<feature type="domain" description="RNA-binding S4" evidence="9">
    <location>
        <begin position="134"/>
        <end position="198"/>
    </location>
</feature>
<dbReference type="NCBIfam" id="NF003717">
    <property type="entry name" value="PRK05327.1"/>
    <property type="match status" value="1"/>
</dbReference>
<dbReference type="NCBIfam" id="TIGR01017">
    <property type="entry name" value="rpsD_bact"/>
    <property type="match status" value="1"/>
</dbReference>
<dbReference type="EMBL" id="KM462872">
    <property type="protein sequence ID" value="AIT94350.1"/>
    <property type="molecule type" value="Genomic_DNA"/>
</dbReference>
<evidence type="ECO:0000259" key="9">
    <source>
        <dbReference type="SMART" id="SM00363"/>
    </source>
</evidence>
<protein>
    <recommendedName>
        <fullName evidence="6 7">Small ribosomal subunit protein uS4c</fullName>
    </recommendedName>
</protein>
<feature type="domain" description="Small ribosomal subunit protein uS4 N-terminal" evidence="10">
    <location>
        <begin position="30"/>
        <end position="133"/>
    </location>
</feature>
<dbReference type="GO" id="GO:0009507">
    <property type="term" value="C:chloroplast"/>
    <property type="evidence" value="ECO:0007669"/>
    <property type="project" value="UniProtKB-SubCell"/>
</dbReference>
<dbReference type="SUPFAM" id="SSF55174">
    <property type="entry name" value="Alpha-L RNA-binding motif"/>
    <property type="match status" value="1"/>
</dbReference>
<dbReference type="HAMAP" id="MF_01306_B">
    <property type="entry name" value="Ribosomal_uS4_B"/>
    <property type="match status" value="1"/>
</dbReference>
<dbReference type="Pfam" id="PF01479">
    <property type="entry name" value="S4"/>
    <property type="match status" value="1"/>
</dbReference>
<sequence>MVISFCQSETDSLRQNLVKIESKTYQTMSRYRGPRIRIIRRLKQRETLRGFTAKITIRKKTAGEHGRFRPKGVQFLRKPKKPRRKIPKYRVRLQEKQKLRFNYGVTESQLIKHVKQAKKSKGSTGEMLLQVLEMRLDNIVFRLGLAPTIPAARQLISHGHVLVNSRKVTIPSYRCQPKDYVSITSKTQIRTLLYTFLKQKRKRKKWFCPPHLIVNNRRLIGVIKSVVDRRWVGVQLKELLVVEYYSRKV</sequence>
<dbReference type="InterPro" id="IPR001912">
    <property type="entry name" value="Ribosomal_uS4_N"/>
</dbReference>